<evidence type="ECO:0000313" key="4">
    <source>
        <dbReference type="Proteomes" id="UP000199541"/>
    </source>
</evidence>
<keyword evidence="4" id="KW-1185">Reference proteome</keyword>
<reference evidence="2" key="3">
    <citation type="submission" date="2023-06" db="EMBL/GenBank/DDBJ databases">
        <authorList>
            <person name="Sun Q."/>
            <person name="Zhou Y."/>
        </authorList>
    </citation>
    <scope>NUCLEOTIDE SEQUENCE</scope>
    <source>
        <strain evidence="2">CGMCC 1.10859</strain>
    </source>
</reference>
<accession>A0AAN4UN50</accession>
<reference evidence="3 4" key="2">
    <citation type="submission" date="2016-10" db="EMBL/GenBank/DDBJ databases">
        <authorList>
            <person name="Varghese N."/>
            <person name="Submissions S."/>
        </authorList>
    </citation>
    <scope>NUCLEOTIDE SEQUENCE [LARGE SCALE GENOMIC DNA]</scope>
    <source>
        <strain evidence="3 4">DSM 24802</strain>
    </source>
</reference>
<gene>
    <name evidence="2" type="ORF">GCM10008024_02790</name>
    <name evidence="3" type="ORF">SAMN05444006_101269</name>
</gene>
<dbReference type="AlphaFoldDB" id="A0AAN4UN50"/>
<organism evidence="2 5">
    <name type="scientific">Allgaiera indica</name>
    <dbReference type="NCBI Taxonomy" id="765699"/>
    <lineage>
        <taxon>Bacteria</taxon>
        <taxon>Pseudomonadati</taxon>
        <taxon>Pseudomonadota</taxon>
        <taxon>Alphaproteobacteria</taxon>
        <taxon>Rhodobacterales</taxon>
        <taxon>Paracoccaceae</taxon>
        <taxon>Allgaiera</taxon>
    </lineage>
</organism>
<evidence type="ECO:0000256" key="1">
    <source>
        <dbReference type="SAM" id="SignalP"/>
    </source>
</evidence>
<protein>
    <submittedName>
        <fullName evidence="2">Uncharacterized protein</fullName>
    </submittedName>
</protein>
<proteinExistence type="predicted"/>
<dbReference type="EMBL" id="FNOB01000001">
    <property type="protein sequence ID" value="SDW10001.1"/>
    <property type="molecule type" value="Genomic_DNA"/>
</dbReference>
<dbReference type="Proteomes" id="UP000634647">
    <property type="component" value="Unassembled WGS sequence"/>
</dbReference>
<evidence type="ECO:0000313" key="2">
    <source>
        <dbReference type="EMBL" id="GHD98605.1"/>
    </source>
</evidence>
<comment type="caution">
    <text evidence="2">The sequence shown here is derived from an EMBL/GenBank/DDBJ whole genome shotgun (WGS) entry which is preliminary data.</text>
</comment>
<feature type="chain" id="PRO_5043027786" evidence="1">
    <location>
        <begin position="23"/>
        <end position="530"/>
    </location>
</feature>
<feature type="signal peptide" evidence="1">
    <location>
        <begin position="1"/>
        <end position="22"/>
    </location>
</feature>
<dbReference type="EMBL" id="BNAB01000001">
    <property type="protein sequence ID" value="GHD98605.1"/>
    <property type="molecule type" value="Genomic_DNA"/>
</dbReference>
<dbReference type="Proteomes" id="UP000199541">
    <property type="component" value="Unassembled WGS sequence"/>
</dbReference>
<evidence type="ECO:0000313" key="3">
    <source>
        <dbReference type="EMBL" id="SDW10001.1"/>
    </source>
</evidence>
<keyword evidence="1" id="KW-0732">Signal</keyword>
<reference evidence="2" key="1">
    <citation type="journal article" date="2014" name="Int. J. Syst. Evol. Microbiol.">
        <title>Complete genome sequence of Corynebacterium casei LMG S-19264T (=DSM 44701T), isolated from a smear-ripened cheese.</title>
        <authorList>
            <consortium name="US DOE Joint Genome Institute (JGI-PGF)"/>
            <person name="Walter F."/>
            <person name="Albersmeier A."/>
            <person name="Kalinowski J."/>
            <person name="Ruckert C."/>
        </authorList>
    </citation>
    <scope>NUCLEOTIDE SEQUENCE</scope>
    <source>
        <strain evidence="2">CGMCC 1.10859</strain>
    </source>
</reference>
<name>A0AAN4UN50_9RHOB</name>
<sequence length="530" mass="56893">MKRRSVLLAATALALIPVRPRAAGDGGMAVLRLTADMLAKDPASGRLTLDAAKLPPPAVRAPVVNTADGDPAAARVRMLFARGQAAGLAGVLYDNRDRGHSELSFDAFPQLTRVVYGPELKARQLDYGLAGAFRFPAIVLGNSSTALVRSPQARSQARLAMTQPGGAARAAEDYFANALYCYPEHHDHDRFDYFPAAWPYMTVSQGSSYSDQPFLRIQALILAAFRPDTRARMERLGLVAPTVQWVMRRTQKGLRGAAAYMSGAAHPSAFAGAALNPVAAVALAASLAPDEIPPAPRLAVLSEDFGDRAGLAGLSERLFDTPAAIARLWRSLAGRHEITLTAANTRDPAGRALQFHWVLLRGDPQAVRILTQGAQARIVLDWQSPRPAPAGFGTKGQPPVSARIDIGLFAQAGRHLSAPAFLSVTLPPEARSYDFGPGGIPRLASVNYDAPARRARYDPVLFWWAPWHDDLQYNASGRLTGWTRTPTLPTAAAARAAGRYRADGSRDGSPARYALGPLADRRGRELGWLG</sequence>
<evidence type="ECO:0000313" key="5">
    <source>
        <dbReference type="Proteomes" id="UP000634647"/>
    </source>
</evidence>